<dbReference type="InterPro" id="IPR035892">
    <property type="entry name" value="C2_domain_sf"/>
</dbReference>
<accession>A0A8B7RI46</accession>
<reference evidence="5" key="1">
    <citation type="submission" date="2025-08" db="UniProtKB">
        <authorList>
            <consortium name="RefSeq"/>
        </authorList>
    </citation>
    <scope>IDENTIFICATION</scope>
    <source>
        <tissue evidence="5">Muscle</tissue>
    </source>
</reference>
<gene>
    <name evidence="5" type="primary">LOC109384141</name>
</gene>
<evidence type="ECO:0000313" key="4">
    <source>
        <dbReference type="Proteomes" id="UP000694851"/>
    </source>
</evidence>
<dbReference type="KEGG" id="hai:109384141"/>
<protein>
    <submittedName>
        <fullName evidence="5">Uncharacterized protein LOC109384141</fullName>
    </submittedName>
</protein>
<dbReference type="PANTHER" id="PTHR10024">
    <property type="entry name" value="SYNAPTOTAGMIN"/>
    <property type="match status" value="1"/>
</dbReference>
<dbReference type="GO" id="GO:0005509">
    <property type="term" value="F:calcium ion binding"/>
    <property type="evidence" value="ECO:0007669"/>
    <property type="project" value="TreeGrafter"/>
</dbReference>
<feature type="compositionally biased region" description="Polar residues" evidence="2">
    <location>
        <begin position="72"/>
        <end position="84"/>
    </location>
</feature>
<dbReference type="GO" id="GO:0001786">
    <property type="term" value="F:phosphatidylserine binding"/>
    <property type="evidence" value="ECO:0007669"/>
    <property type="project" value="TreeGrafter"/>
</dbReference>
<dbReference type="GO" id="GO:0048791">
    <property type="term" value="P:calcium ion-regulated exocytosis of neurotransmitter"/>
    <property type="evidence" value="ECO:0007669"/>
    <property type="project" value="TreeGrafter"/>
</dbReference>
<dbReference type="RefSeq" id="XP_019500724.1">
    <property type="nucleotide sequence ID" value="XM_019645179.1"/>
</dbReference>
<name>A0A8B7RI46_HIPAR</name>
<dbReference type="InterPro" id="IPR000008">
    <property type="entry name" value="C2_dom"/>
</dbReference>
<comment type="similarity">
    <text evidence="1">Belongs to the synaptotagmin family.</text>
</comment>
<dbReference type="GO" id="GO:0030276">
    <property type="term" value="F:clathrin binding"/>
    <property type="evidence" value="ECO:0007669"/>
    <property type="project" value="TreeGrafter"/>
</dbReference>
<evidence type="ECO:0000313" key="5">
    <source>
        <dbReference type="RefSeq" id="XP_019500724.1"/>
    </source>
</evidence>
<dbReference type="PROSITE" id="PS50004">
    <property type="entry name" value="C2"/>
    <property type="match status" value="1"/>
</dbReference>
<dbReference type="AlphaFoldDB" id="A0A8B7RI46"/>
<evidence type="ECO:0000256" key="1">
    <source>
        <dbReference type="ARBA" id="ARBA00006996"/>
    </source>
</evidence>
<dbReference type="OrthoDB" id="67700at2759"/>
<dbReference type="SUPFAM" id="SSF49562">
    <property type="entry name" value="C2 domain (Calcium/lipid-binding domain, CaLB)"/>
    <property type="match status" value="1"/>
</dbReference>
<organism evidence="4 5">
    <name type="scientific">Hipposideros armiger</name>
    <name type="common">Great Himalayan leaf-nosed bat</name>
    <dbReference type="NCBI Taxonomy" id="186990"/>
    <lineage>
        <taxon>Eukaryota</taxon>
        <taxon>Metazoa</taxon>
        <taxon>Chordata</taxon>
        <taxon>Craniata</taxon>
        <taxon>Vertebrata</taxon>
        <taxon>Euteleostomi</taxon>
        <taxon>Mammalia</taxon>
        <taxon>Eutheria</taxon>
        <taxon>Laurasiatheria</taxon>
        <taxon>Chiroptera</taxon>
        <taxon>Yinpterochiroptera</taxon>
        <taxon>Rhinolophoidea</taxon>
        <taxon>Hipposideridae</taxon>
        <taxon>Hipposideros</taxon>
    </lineage>
</organism>
<dbReference type="GO" id="GO:0005544">
    <property type="term" value="F:calcium-dependent phospholipid binding"/>
    <property type="evidence" value="ECO:0007669"/>
    <property type="project" value="TreeGrafter"/>
</dbReference>
<feature type="domain" description="C2" evidence="3">
    <location>
        <begin position="35"/>
        <end position="177"/>
    </location>
</feature>
<dbReference type="GeneID" id="109384141"/>
<dbReference type="GO" id="GO:0098793">
    <property type="term" value="C:presynapse"/>
    <property type="evidence" value="ECO:0007669"/>
    <property type="project" value="GOC"/>
</dbReference>
<dbReference type="GO" id="GO:0048488">
    <property type="term" value="P:synaptic vesicle endocytosis"/>
    <property type="evidence" value="ECO:0007669"/>
    <property type="project" value="TreeGrafter"/>
</dbReference>
<keyword evidence="4" id="KW-1185">Reference proteome</keyword>
<evidence type="ECO:0000256" key="2">
    <source>
        <dbReference type="SAM" id="MobiDB-lite"/>
    </source>
</evidence>
<dbReference type="GO" id="GO:0070382">
    <property type="term" value="C:exocytic vesicle"/>
    <property type="evidence" value="ECO:0007669"/>
    <property type="project" value="TreeGrafter"/>
</dbReference>
<proteinExistence type="inferred from homology"/>
<dbReference type="Proteomes" id="UP000694851">
    <property type="component" value="Unplaced"/>
</dbReference>
<feature type="region of interest" description="Disordered" evidence="2">
    <location>
        <begin position="59"/>
        <end position="85"/>
    </location>
</feature>
<evidence type="ECO:0000259" key="3">
    <source>
        <dbReference type="PROSITE" id="PS50004"/>
    </source>
</evidence>
<dbReference type="PANTHER" id="PTHR10024:SF252">
    <property type="entry name" value="SYNAPTOTAGMIN-12"/>
    <property type="match status" value="1"/>
</dbReference>
<dbReference type="Gene3D" id="2.60.40.150">
    <property type="entry name" value="C2 domain"/>
    <property type="match status" value="2"/>
</dbReference>
<dbReference type="GO" id="GO:0000149">
    <property type="term" value="F:SNARE binding"/>
    <property type="evidence" value="ECO:0007669"/>
    <property type="project" value="TreeGrafter"/>
</dbReference>
<dbReference type="GO" id="GO:0005886">
    <property type="term" value="C:plasma membrane"/>
    <property type="evidence" value="ECO:0007669"/>
    <property type="project" value="TreeGrafter"/>
</dbReference>
<sequence>MAFTDPQCNHNLASKSTGLSYPWEDSRSREPLARAPQRLLQAVMACLKPSSQEAFFEHPLDSSSMVGRKQSQDSSPSPRLSVQCSPPPWPAGSWLPPPSQFWSALHGPFSLQIQRNAYSIFFDEKFSIPLDPAALEEKSLRFSVFGIDEDERNVSTGVVELKLSVLDLPLQPFSGWLYLQDQNKVADAVGEILLSLSYLPTAERLTVVVVKAKNLIWTNDKTTAGKALLAAGLLLAAGDYEGKVEPVPLFPEDRPHLALCLAFSGGVINTS</sequence>